<comment type="cofactor">
    <cofactor evidence="1">
        <name>Mg(2+)</name>
        <dbReference type="ChEBI" id="CHEBI:18420"/>
    </cofactor>
</comment>
<evidence type="ECO:0000256" key="9">
    <source>
        <dbReference type="ARBA" id="ARBA00032380"/>
    </source>
</evidence>
<evidence type="ECO:0000256" key="2">
    <source>
        <dbReference type="ARBA" id="ARBA00006706"/>
    </source>
</evidence>
<dbReference type="FunFam" id="1.10.600.10:FF:000001">
    <property type="entry name" value="Geranylgeranyl diphosphate synthase"/>
    <property type="match status" value="1"/>
</dbReference>
<organism evidence="13 14">
    <name type="scientific">Lactobacillus iners</name>
    <dbReference type="NCBI Taxonomy" id="147802"/>
    <lineage>
        <taxon>Bacteria</taxon>
        <taxon>Bacillati</taxon>
        <taxon>Bacillota</taxon>
        <taxon>Bacilli</taxon>
        <taxon>Lactobacillales</taxon>
        <taxon>Lactobacillaceae</taxon>
        <taxon>Lactobacillus</taxon>
    </lineage>
</organism>
<evidence type="ECO:0000256" key="3">
    <source>
        <dbReference type="ARBA" id="ARBA00012439"/>
    </source>
</evidence>
<keyword evidence="8" id="KW-0414">Isoprene biosynthesis</keyword>
<dbReference type="EC" id="2.5.1.10" evidence="3"/>
<dbReference type="PROSITE" id="PS00444">
    <property type="entry name" value="POLYPRENYL_SYNTHASE_2"/>
    <property type="match status" value="1"/>
</dbReference>
<dbReference type="RefSeq" id="WP_006729112.1">
    <property type="nucleotide sequence ID" value="NZ_CABKQA010000003.1"/>
</dbReference>
<dbReference type="Gene3D" id="1.10.600.10">
    <property type="entry name" value="Farnesyl Diphosphate Synthase"/>
    <property type="match status" value="1"/>
</dbReference>
<evidence type="ECO:0000256" key="8">
    <source>
        <dbReference type="ARBA" id="ARBA00023229"/>
    </source>
</evidence>
<comment type="catalytic activity">
    <reaction evidence="11">
        <text>isopentenyl diphosphate + (2E)-geranyl diphosphate = (2E,6E)-farnesyl diphosphate + diphosphate</text>
        <dbReference type="Rhea" id="RHEA:19361"/>
        <dbReference type="ChEBI" id="CHEBI:33019"/>
        <dbReference type="ChEBI" id="CHEBI:58057"/>
        <dbReference type="ChEBI" id="CHEBI:128769"/>
        <dbReference type="ChEBI" id="CHEBI:175763"/>
        <dbReference type="EC" id="2.5.1.10"/>
    </reaction>
</comment>
<evidence type="ECO:0000256" key="5">
    <source>
        <dbReference type="ARBA" id="ARBA00022679"/>
    </source>
</evidence>
<dbReference type="PANTHER" id="PTHR43281">
    <property type="entry name" value="FARNESYL DIPHOSPHATE SYNTHASE"/>
    <property type="match status" value="1"/>
</dbReference>
<keyword evidence="6" id="KW-0479">Metal-binding</keyword>
<dbReference type="GO" id="GO:0046872">
    <property type="term" value="F:metal ion binding"/>
    <property type="evidence" value="ECO:0007669"/>
    <property type="project" value="UniProtKB-KW"/>
</dbReference>
<keyword evidence="5 12" id="KW-0808">Transferase</keyword>
<dbReference type="AlphaFoldDB" id="A0A6G7B8F2"/>
<dbReference type="EMBL" id="CP049228">
    <property type="protein sequence ID" value="QIH23672.1"/>
    <property type="molecule type" value="Genomic_DNA"/>
</dbReference>
<evidence type="ECO:0000256" key="6">
    <source>
        <dbReference type="ARBA" id="ARBA00022723"/>
    </source>
</evidence>
<dbReference type="PROSITE" id="PS00723">
    <property type="entry name" value="POLYPRENYL_SYNTHASE_1"/>
    <property type="match status" value="1"/>
</dbReference>
<protein>
    <recommendedName>
        <fullName evidence="4">Farnesyl diphosphate synthase</fullName>
        <ecNumber evidence="3">2.5.1.10</ecNumber>
    </recommendedName>
    <alternativeName>
        <fullName evidence="10">(2E,6E)-farnesyl diphosphate synthase</fullName>
    </alternativeName>
    <alternativeName>
        <fullName evidence="9">Geranyltranstransferase</fullName>
    </alternativeName>
</protein>
<dbReference type="InterPro" id="IPR008949">
    <property type="entry name" value="Isoprenoid_synthase_dom_sf"/>
</dbReference>
<dbReference type="SFLD" id="SFLDS00005">
    <property type="entry name" value="Isoprenoid_Synthase_Type_I"/>
    <property type="match status" value="1"/>
</dbReference>
<evidence type="ECO:0000256" key="4">
    <source>
        <dbReference type="ARBA" id="ARBA00015100"/>
    </source>
</evidence>
<dbReference type="PANTHER" id="PTHR43281:SF1">
    <property type="entry name" value="FARNESYL DIPHOSPHATE SYNTHASE"/>
    <property type="match status" value="1"/>
</dbReference>
<dbReference type="Pfam" id="PF00348">
    <property type="entry name" value="polyprenyl_synt"/>
    <property type="match status" value="1"/>
</dbReference>
<dbReference type="GO" id="GO:0004337">
    <property type="term" value="F:(2E,6E)-farnesyl diphosphate synthase activity"/>
    <property type="evidence" value="ECO:0007669"/>
    <property type="project" value="UniProtKB-EC"/>
</dbReference>
<evidence type="ECO:0000256" key="12">
    <source>
        <dbReference type="RuleBase" id="RU004466"/>
    </source>
</evidence>
<keyword evidence="7" id="KW-0460">Magnesium</keyword>
<evidence type="ECO:0000256" key="10">
    <source>
        <dbReference type="ARBA" id="ARBA00032873"/>
    </source>
</evidence>
<gene>
    <name evidence="13" type="ORF">G6Z83_02855</name>
</gene>
<evidence type="ECO:0000256" key="7">
    <source>
        <dbReference type="ARBA" id="ARBA00022842"/>
    </source>
</evidence>
<evidence type="ECO:0000313" key="13">
    <source>
        <dbReference type="EMBL" id="QIH23672.1"/>
    </source>
</evidence>
<dbReference type="InterPro" id="IPR000092">
    <property type="entry name" value="Polyprenyl_synt"/>
</dbReference>
<dbReference type="GO" id="GO:0016114">
    <property type="term" value="P:terpenoid biosynthetic process"/>
    <property type="evidence" value="ECO:0007669"/>
    <property type="project" value="UniProtKB-ARBA"/>
</dbReference>
<dbReference type="SUPFAM" id="SSF48576">
    <property type="entry name" value="Terpenoid synthases"/>
    <property type="match status" value="1"/>
</dbReference>
<sequence>MKLTDFSELYLPQINSFLKEQLECTINDHKFSEIMSYSVLAGGKRLRPLLFLATLEILSHPISEKEIKIACGIELIHTYSLIHDDLPAMDNDDYRRGKLTSHKKWGEAEAILAGDALLPLGIQWIAEASNSYELIKVITRAIGPNGMAGGQYMDIDSTNNLSYKRNETFIDKMEFLKTGCLIVASVQMAAKYANSSDKVQMNLLHFAEAFGRAYQIYDDIVDIMQTSVQAGKKTHKDADNGKNNTLTMLGLEKSQAELSDLIARGKVAIKDIDNQLLSDFFDLYRKAL</sequence>
<proteinExistence type="inferred from homology"/>
<evidence type="ECO:0000256" key="11">
    <source>
        <dbReference type="ARBA" id="ARBA00049399"/>
    </source>
</evidence>
<comment type="similarity">
    <text evidence="2 12">Belongs to the FPP/GGPP synthase family.</text>
</comment>
<evidence type="ECO:0000313" key="14">
    <source>
        <dbReference type="Proteomes" id="UP000501676"/>
    </source>
</evidence>
<name>A0A6G7B8F2_9LACO</name>
<reference evidence="13 14" key="1">
    <citation type="submission" date="2020-02" db="EMBL/GenBank/DDBJ databases">
        <title>Complete genome sequences of six Lactobacillus iners strains isolated from the human vagina.</title>
        <authorList>
            <person name="France M.T."/>
            <person name="Rutt L."/>
            <person name="Narina S."/>
            <person name="Arbaugh S."/>
            <person name="Humphrys M.S."/>
            <person name="Ma B."/>
            <person name="Hayward M.R."/>
            <person name="Relman D."/>
            <person name="Kwon D.S."/>
            <person name="Ravel J."/>
        </authorList>
    </citation>
    <scope>NUCLEOTIDE SEQUENCE [LARGE SCALE GENOMIC DNA]</scope>
    <source>
        <strain evidence="13 14">C0210C1</strain>
    </source>
</reference>
<accession>A0A6G7B8F2</accession>
<evidence type="ECO:0000256" key="1">
    <source>
        <dbReference type="ARBA" id="ARBA00001946"/>
    </source>
</evidence>
<dbReference type="InterPro" id="IPR033749">
    <property type="entry name" value="Polyprenyl_synt_CS"/>
</dbReference>
<dbReference type="Proteomes" id="UP000501676">
    <property type="component" value="Chromosome"/>
</dbReference>
<dbReference type="CDD" id="cd00685">
    <property type="entry name" value="Trans_IPPS_HT"/>
    <property type="match status" value="1"/>
</dbReference>
<dbReference type="SFLD" id="SFLDG01017">
    <property type="entry name" value="Polyprenyl_Transferase_Like"/>
    <property type="match status" value="1"/>
</dbReference>